<dbReference type="Proteomes" id="UP000183952">
    <property type="component" value="Unassembled WGS sequence"/>
</dbReference>
<protein>
    <recommendedName>
        <fullName evidence="5">tRNA pseudouridine synthase B</fullName>
        <ecNumber evidence="5">5.4.99.25</ecNumber>
    </recommendedName>
    <alternativeName>
        <fullName evidence="5">tRNA pseudouridine(55) synthase</fullName>
        <shortName evidence="5">Psi55 synthase</shortName>
    </alternativeName>
    <alternativeName>
        <fullName evidence="5">tRNA pseudouridylate synthase</fullName>
    </alternativeName>
    <alternativeName>
        <fullName evidence="5">tRNA-uridine isomerase</fullName>
    </alternativeName>
</protein>
<dbReference type="GO" id="GO:0031119">
    <property type="term" value="P:tRNA pseudouridine synthesis"/>
    <property type="evidence" value="ECO:0007669"/>
    <property type="project" value="UniProtKB-UniRule"/>
</dbReference>
<feature type="active site" description="Nucleophile" evidence="5">
    <location>
        <position position="41"/>
    </location>
</feature>
<dbReference type="PANTHER" id="PTHR13767:SF2">
    <property type="entry name" value="PSEUDOURIDYLATE SYNTHASE TRUB1"/>
    <property type="match status" value="1"/>
</dbReference>
<dbReference type="Gene3D" id="3.30.2350.10">
    <property type="entry name" value="Pseudouridine synthase"/>
    <property type="match status" value="1"/>
</dbReference>
<gene>
    <name evidence="5" type="primary">truB</name>
    <name evidence="8" type="ORF">SAMN02745248_00051</name>
</gene>
<evidence type="ECO:0000259" key="7">
    <source>
        <dbReference type="Pfam" id="PF16198"/>
    </source>
</evidence>
<feature type="domain" description="tRNA pseudouridylate synthase B C-terminal" evidence="7">
    <location>
        <begin position="174"/>
        <end position="214"/>
    </location>
</feature>
<feature type="domain" description="Pseudouridine synthase II N-terminal" evidence="6">
    <location>
        <begin position="26"/>
        <end position="173"/>
    </location>
</feature>
<evidence type="ECO:0000256" key="1">
    <source>
        <dbReference type="ARBA" id="ARBA00000385"/>
    </source>
</evidence>
<dbReference type="OrthoDB" id="9802309at2"/>
<comment type="function">
    <text evidence="5">Responsible for synthesis of pseudouridine from uracil-55 in the psi GC loop of transfer RNAs.</text>
</comment>
<dbReference type="NCBIfam" id="TIGR00431">
    <property type="entry name" value="TruB"/>
    <property type="match status" value="1"/>
</dbReference>
<comment type="catalytic activity">
    <reaction evidence="1 5">
        <text>uridine(55) in tRNA = pseudouridine(55) in tRNA</text>
        <dbReference type="Rhea" id="RHEA:42532"/>
        <dbReference type="Rhea" id="RHEA-COMP:10101"/>
        <dbReference type="Rhea" id="RHEA-COMP:10102"/>
        <dbReference type="ChEBI" id="CHEBI:65314"/>
        <dbReference type="ChEBI" id="CHEBI:65315"/>
        <dbReference type="EC" id="5.4.99.25"/>
    </reaction>
</comment>
<dbReference type="STRING" id="1121331.SAMN02745248_00051"/>
<keyword evidence="3 5" id="KW-0819">tRNA processing</keyword>
<name>A0A1M6J597_9CLOT</name>
<organism evidence="8 9">
    <name type="scientific">Hathewaya proteolytica DSM 3090</name>
    <dbReference type="NCBI Taxonomy" id="1121331"/>
    <lineage>
        <taxon>Bacteria</taxon>
        <taxon>Bacillati</taxon>
        <taxon>Bacillota</taxon>
        <taxon>Clostridia</taxon>
        <taxon>Eubacteriales</taxon>
        <taxon>Clostridiaceae</taxon>
        <taxon>Hathewaya</taxon>
    </lineage>
</organism>
<dbReference type="GO" id="GO:0003723">
    <property type="term" value="F:RNA binding"/>
    <property type="evidence" value="ECO:0007669"/>
    <property type="project" value="InterPro"/>
</dbReference>
<evidence type="ECO:0000256" key="5">
    <source>
        <dbReference type="HAMAP-Rule" id="MF_01080"/>
    </source>
</evidence>
<evidence type="ECO:0000313" key="8">
    <source>
        <dbReference type="EMBL" id="SHJ41868.1"/>
    </source>
</evidence>
<keyword evidence="9" id="KW-1185">Reference proteome</keyword>
<evidence type="ECO:0000313" key="9">
    <source>
        <dbReference type="Proteomes" id="UP000183952"/>
    </source>
</evidence>
<evidence type="ECO:0000259" key="6">
    <source>
        <dbReference type="Pfam" id="PF01509"/>
    </source>
</evidence>
<keyword evidence="4 5" id="KW-0413">Isomerase</keyword>
<dbReference type="AlphaFoldDB" id="A0A1M6J597"/>
<dbReference type="EMBL" id="FRAD01000003">
    <property type="protein sequence ID" value="SHJ41868.1"/>
    <property type="molecule type" value="Genomic_DNA"/>
</dbReference>
<dbReference type="CDD" id="cd02573">
    <property type="entry name" value="PseudoU_synth_EcTruB"/>
    <property type="match status" value="1"/>
</dbReference>
<dbReference type="SUPFAM" id="SSF55120">
    <property type="entry name" value="Pseudouridine synthase"/>
    <property type="match status" value="1"/>
</dbReference>
<dbReference type="EC" id="5.4.99.25" evidence="5"/>
<evidence type="ECO:0000256" key="2">
    <source>
        <dbReference type="ARBA" id="ARBA00005642"/>
    </source>
</evidence>
<evidence type="ECO:0000256" key="4">
    <source>
        <dbReference type="ARBA" id="ARBA00023235"/>
    </source>
</evidence>
<reference evidence="8 9" key="1">
    <citation type="submission" date="2016-11" db="EMBL/GenBank/DDBJ databases">
        <authorList>
            <person name="Jaros S."/>
            <person name="Januszkiewicz K."/>
            <person name="Wedrychowicz H."/>
        </authorList>
    </citation>
    <scope>NUCLEOTIDE SEQUENCE [LARGE SCALE GENOMIC DNA]</scope>
    <source>
        <strain evidence="8 9">DSM 3090</strain>
    </source>
</reference>
<dbReference type="PANTHER" id="PTHR13767">
    <property type="entry name" value="TRNA-PSEUDOURIDINE SYNTHASE"/>
    <property type="match status" value="1"/>
</dbReference>
<dbReference type="InterPro" id="IPR014780">
    <property type="entry name" value="tRNA_psdUridine_synth_TruB"/>
</dbReference>
<dbReference type="InterPro" id="IPR002501">
    <property type="entry name" value="PsdUridine_synth_N"/>
</dbReference>
<proteinExistence type="inferred from homology"/>
<dbReference type="Pfam" id="PF16198">
    <property type="entry name" value="TruB_C_2"/>
    <property type="match status" value="1"/>
</dbReference>
<dbReference type="GO" id="GO:1990481">
    <property type="term" value="P:mRNA pseudouridine synthesis"/>
    <property type="evidence" value="ECO:0007669"/>
    <property type="project" value="TreeGrafter"/>
</dbReference>
<dbReference type="RefSeq" id="WP_072901016.1">
    <property type="nucleotide sequence ID" value="NZ_FRAD01000003.1"/>
</dbReference>
<dbReference type="GO" id="GO:0160148">
    <property type="term" value="F:tRNA pseudouridine(55) synthase activity"/>
    <property type="evidence" value="ECO:0007669"/>
    <property type="project" value="UniProtKB-EC"/>
</dbReference>
<dbReference type="InterPro" id="IPR032819">
    <property type="entry name" value="TruB_C"/>
</dbReference>
<comment type="similarity">
    <text evidence="2 5">Belongs to the pseudouridine synthase TruB family. Type 1 subfamily.</text>
</comment>
<sequence>MKQLNGIIIIDKPKEVTSFHVVRDMKRILDMKKIGHTGTLDPMATGVLPICIGKGTKAVNYLINDDKEYIAEIKLGENTDTYDSEGVVTDMFPIDITKDELEKVLVSLTGEISQKPPKYSALKLNGKRMYDLARNGVEFEVPTRQVTIYSINLLEYNVPFIKIKVKCSKGTYIRSLAYDIGEKLGCGAYIYNLRRTVAGRFHIDNAVTLSELLPENVENYLISIESLFSHLPSLDVDAYFEKLLTNGVTVKDYRLISKIQSNGLYRTYGETGVFLGLCKREADYLKLECSF</sequence>
<dbReference type="InterPro" id="IPR020103">
    <property type="entry name" value="PsdUridine_synth_cat_dom_sf"/>
</dbReference>
<evidence type="ECO:0000256" key="3">
    <source>
        <dbReference type="ARBA" id="ARBA00022694"/>
    </source>
</evidence>
<dbReference type="HAMAP" id="MF_01080">
    <property type="entry name" value="TruB_bact"/>
    <property type="match status" value="1"/>
</dbReference>
<accession>A0A1M6J597</accession>
<dbReference type="Pfam" id="PF01509">
    <property type="entry name" value="TruB_N"/>
    <property type="match status" value="1"/>
</dbReference>